<feature type="transmembrane region" description="Helical" evidence="6">
    <location>
        <begin position="90"/>
        <end position="109"/>
    </location>
</feature>
<evidence type="ECO:0000313" key="9">
    <source>
        <dbReference type="Proteomes" id="UP000318437"/>
    </source>
</evidence>
<keyword evidence="4 6" id="KW-1133">Transmembrane helix</keyword>
<dbReference type="GO" id="GO:0016020">
    <property type="term" value="C:membrane"/>
    <property type="evidence" value="ECO:0007669"/>
    <property type="project" value="UniProtKB-SubCell"/>
</dbReference>
<proteinExistence type="inferred from homology"/>
<dbReference type="InterPro" id="IPR037185">
    <property type="entry name" value="EmrE-like"/>
</dbReference>
<keyword evidence="3 6" id="KW-0812">Transmembrane</keyword>
<gene>
    <name evidence="8" type="ORF">Pla144_37260</name>
</gene>
<feature type="transmembrane region" description="Helical" evidence="6">
    <location>
        <begin position="211"/>
        <end position="236"/>
    </location>
</feature>
<keyword evidence="9" id="KW-1185">Reference proteome</keyword>
<sequence length="303" mass="32650">MPYLSFLFICLTWGTSFILMDRAAMALGPLSIGMFRLLGGALVLGLFWWWKRPCVHIAPSDWIHILLVGLLANAWPFTVLPFVMTQANEHGYFGLMVTLVPLVTILVSIPMLGIWPTARQMIGVTGGLVCLAGVVQDGAQRGIAPWVLALALTVPLAYATGNAYIKWKLDHLPALPLTVLFLAFGGLLLVPLQFAPVFLKETGLGGPAQPHGWPMAIVSISLLAMLSTGLAILLFIQLVKRQGPLFAGMVTYVIPLVALVWGQYDSERLTTLQLAAMAGTLCMVAMVQWGAAKSPPPQGEPLA</sequence>
<evidence type="ECO:0000313" key="8">
    <source>
        <dbReference type="EMBL" id="TWU23551.1"/>
    </source>
</evidence>
<dbReference type="PANTHER" id="PTHR32322:SF2">
    <property type="entry name" value="EAMA DOMAIN-CONTAINING PROTEIN"/>
    <property type="match status" value="1"/>
</dbReference>
<feature type="transmembrane region" description="Helical" evidence="6">
    <location>
        <begin position="243"/>
        <end position="264"/>
    </location>
</feature>
<evidence type="ECO:0000256" key="1">
    <source>
        <dbReference type="ARBA" id="ARBA00004141"/>
    </source>
</evidence>
<evidence type="ECO:0000256" key="6">
    <source>
        <dbReference type="SAM" id="Phobius"/>
    </source>
</evidence>
<feature type="transmembrane region" description="Helical" evidence="6">
    <location>
        <begin position="177"/>
        <end position="199"/>
    </location>
</feature>
<evidence type="ECO:0000259" key="7">
    <source>
        <dbReference type="Pfam" id="PF00892"/>
    </source>
</evidence>
<dbReference type="SUPFAM" id="SSF103481">
    <property type="entry name" value="Multidrug resistance efflux transporter EmrE"/>
    <property type="match status" value="1"/>
</dbReference>
<feature type="transmembrane region" description="Helical" evidence="6">
    <location>
        <begin position="30"/>
        <end position="50"/>
    </location>
</feature>
<dbReference type="EMBL" id="SJPS01000006">
    <property type="protein sequence ID" value="TWU23551.1"/>
    <property type="molecule type" value="Genomic_DNA"/>
</dbReference>
<evidence type="ECO:0000256" key="3">
    <source>
        <dbReference type="ARBA" id="ARBA00022692"/>
    </source>
</evidence>
<evidence type="ECO:0000256" key="5">
    <source>
        <dbReference type="ARBA" id="ARBA00023136"/>
    </source>
</evidence>
<evidence type="ECO:0000256" key="4">
    <source>
        <dbReference type="ARBA" id="ARBA00022989"/>
    </source>
</evidence>
<reference evidence="8 9" key="1">
    <citation type="submission" date="2019-02" db="EMBL/GenBank/DDBJ databases">
        <title>Deep-cultivation of Planctomycetes and their phenomic and genomic characterization uncovers novel biology.</title>
        <authorList>
            <person name="Wiegand S."/>
            <person name="Jogler M."/>
            <person name="Boedeker C."/>
            <person name="Pinto D."/>
            <person name="Vollmers J."/>
            <person name="Rivas-Marin E."/>
            <person name="Kohn T."/>
            <person name="Peeters S.H."/>
            <person name="Heuer A."/>
            <person name="Rast P."/>
            <person name="Oberbeckmann S."/>
            <person name="Bunk B."/>
            <person name="Jeske O."/>
            <person name="Meyerdierks A."/>
            <person name="Storesund J.E."/>
            <person name="Kallscheuer N."/>
            <person name="Luecker S."/>
            <person name="Lage O.M."/>
            <person name="Pohl T."/>
            <person name="Merkel B.J."/>
            <person name="Hornburger P."/>
            <person name="Mueller R.-W."/>
            <person name="Bruemmer F."/>
            <person name="Labrenz M."/>
            <person name="Spormann A.M."/>
            <person name="Op Den Camp H."/>
            <person name="Overmann J."/>
            <person name="Amann R."/>
            <person name="Jetten M.S.M."/>
            <person name="Mascher T."/>
            <person name="Medema M.H."/>
            <person name="Devos D.P."/>
            <person name="Kaster A.-K."/>
            <person name="Ovreas L."/>
            <person name="Rohde M."/>
            <person name="Galperin M.Y."/>
            <person name="Jogler C."/>
        </authorList>
    </citation>
    <scope>NUCLEOTIDE SEQUENCE [LARGE SCALE GENOMIC DNA]</scope>
    <source>
        <strain evidence="8 9">Pla144</strain>
    </source>
</reference>
<dbReference type="PANTHER" id="PTHR32322">
    <property type="entry name" value="INNER MEMBRANE TRANSPORTER"/>
    <property type="match status" value="1"/>
</dbReference>
<comment type="similarity">
    <text evidence="2">Belongs to the EamA transporter family.</text>
</comment>
<dbReference type="AlphaFoldDB" id="A0A5C6CJM5"/>
<feature type="transmembrane region" description="Helical" evidence="6">
    <location>
        <begin position="145"/>
        <end position="165"/>
    </location>
</feature>
<protein>
    <submittedName>
        <fullName evidence="8">EamA-like transporter family protein</fullName>
    </submittedName>
</protein>
<name>A0A5C6CJM5_9BACT</name>
<keyword evidence="5 6" id="KW-0472">Membrane</keyword>
<dbReference type="RefSeq" id="WP_146452056.1">
    <property type="nucleotide sequence ID" value="NZ_SJPS01000006.1"/>
</dbReference>
<dbReference type="Pfam" id="PF00892">
    <property type="entry name" value="EamA"/>
    <property type="match status" value="2"/>
</dbReference>
<feature type="transmembrane region" description="Helical" evidence="6">
    <location>
        <begin position="62"/>
        <end position="84"/>
    </location>
</feature>
<dbReference type="Proteomes" id="UP000318437">
    <property type="component" value="Unassembled WGS sequence"/>
</dbReference>
<dbReference type="OrthoDB" id="210761at2"/>
<evidence type="ECO:0000256" key="2">
    <source>
        <dbReference type="ARBA" id="ARBA00007362"/>
    </source>
</evidence>
<dbReference type="InterPro" id="IPR050638">
    <property type="entry name" value="AA-Vitamin_Transporters"/>
</dbReference>
<accession>A0A5C6CJM5</accession>
<dbReference type="InterPro" id="IPR000620">
    <property type="entry name" value="EamA_dom"/>
</dbReference>
<feature type="domain" description="EamA" evidence="7">
    <location>
        <begin position="147"/>
        <end position="286"/>
    </location>
</feature>
<comment type="caution">
    <text evidence="8">The sequence shown here is derived from an EMBL/GenBank/DDBJ whole genome shotgun (WGS) entry which is preliminary data.</text>
</comment>
<organism evidence="8 9">
    <name type="scientific">Bythopirellula polymerisocia</name>
    <dbReference type="NCBI Taxonomy" id="2528003"/>
    <lineage>
        <taxon>Bacteria</taxon>
        <taxon>Pseudomonadati</taxon>
        <taxon>Planctomycetota</taxon>
        <taxon>Planctomycetia</taxon>
        <taxon>Pirellulales</taxon>
        <taxon>Lacipirellulaceae</taxon>
        <taxon>Bythopirellula</taxon>
    </lineage>
</organism>
<feature type="domain" description="EamA" evidence="7">
    <location>
        <begin position="3"/>
        <end position="133"/>
    </location>
</feature>
<comment type="subcellular location">
    <subcellularLocation>
        <location evidence="1">Membrane</location>
        <topology evidence="1">Multi-pass membrane protein</topology>
    </subcellularLocation>
</comment>